<protein>
    <submittedName>
        <fullName evidence="3">BirA, biotin-(Acetyl-CoA-carboxylase) ligase</fullName>
    </submittedName>
</protein>
<dbReference type="InterPro" id="IPR004408">
    <property type="entry name" value="Biotin_CoA_COase_ligase"/>
</dbReference>
<evidence type="ECO:0000313" key="4">
    <source>
        <dbReference type="Proteomes" id="UP000011721"/>
    </source>
</evidence>
<dbReference type="EMBL" id="CP003985">
    <property type="protein sequence ID" value="AGF78194.1"/>
    <property type="molecule type" value="Genomic_DNA"/>
</dbReference>
<dbReference type="Gene3D" id="3.30.930.10">
    <property type="entry name" value="Bira Bifunctional Protein, Domain 2"/>
    <property type="match status" value="1"/>
</dbReference>
<dbReference type="HOGENOM" id="CLU_051096_5_2_7"/>
<dbReference type="Proteomes" id="UP000011721">
    <property type="component" value="Chromosome"/>
</dbReference>
<evidence type="ECO:0000259" key="2">
    <source>
        <dbReference type="PROSITE" id="PS51733"/>
    </source>
</evidence>
<dbReference type="eggNOG" id="COG0340">
    <property type="taxonomic scope" value="Bacteria"/>
</dbReference>
<dbReference type="PROSITE" id="PS51733">
    <property type="entry name" value="BPL_LPL_CATALYTIC"/>
    <property type="match status" value="1"/>
</dbReference>
<reference evidence="4" key="1">
    <citation type="journal article" date="2013" name="Stand. Genomic Sci.">
        <title>Complete genome sequence of Desulfocapsa sulfexigens, a marine deltaproteobacterium specialized in disproportionating inorganic sulfur compounds.</title>
        <authorList>
            <person name="Finster K.W."/>
            <person name="Kjeldsen K.U."/>
            <person name="Kube M."/>
            <person name="Reinhardt R."/>
            <person name="Mussmann M."/>
            <person name="Amann R."/>
            <person name="Schreiber L."/>
        </authorList>
    </citation>
    <scope>NUCLEOTIDE SEQUENCE [LARGE SCALE GENOMIC DNA]</scope>
    <source>
        <strain evidence="4">DSM 10523 / SB164P1</strain>
    </source>
</reference>
<keyword evidence="1 3" id="KW-0436">Ligase</keyword>
<evidence type="ECO:0000256" key="1">
    <source>
        <dbReference type="ARBA" id="ARBA00022598"/>
    </source>
</evidence>
<dbReference type="InterPro" id="IPR004143">
    <property type="entry name" value="BPL_LPL_catalytic"/>
</dbReference>
<dbReference type="KEGG" id="dsf:UWK_01636"/>
<name>M1NEQ7_DESSD</name>
<dbReference type="GO" id="GO:0005737">
    <property type="term" value="C:cytoplasm"/>
    <property type="evidence" value="ECO:0007669"/>
    <property type="project" value="TreeGrafter"/>
</dbReference>
<dbReference type="GO" id="GO:0004077">
    <property type="term" value="F:biotin--[biotin carboxyl-carrier protein] ligase activity"/>
    <property type="evidence" value="ECO:0007669"/>
    <property type="project" value="InterPro"/>
</dbReference>
<evidence type="ECO:0000313" key="3">
    <source>
        <dbReference type="EMBL" id="AGF78194.1"/>
    </source>
</evidence>
<dbReference type="PANTHER" id="PTHR12835:SF5">
    <property type="entry name" value="BIOTIN--PROTEIN LIGASE"/>
    <property type="match status" value="1"/>
</dbReference>
<sequence>MYLFLFMDNLLRVSSTLSTNDDAYQLAQDGAEHGFGVLAETQLGGKGRLGKTWASPARSGLYCSIILRPQLAFSEFPKLTLTAGLALCSAVEVLLPDVAFGLKWPNDLFSGGQKCGGILVESSSNVTNDDPFVVVGIGLNVNTTPDMFPYEIKQKATSLHILSGQVFNLAHLYNSIHDELLTRVNIHEKQGFEIILGEWRRRDILFGKEMQWVTREKKIITACGMGPNENGELLAKDRNGRIYEILSGDVKLAE</sequence>
<dbReference type="InterPro" id="IPR045864">
    <property type="entry name" value="aa-tRNA-synth_II/BPL/LPL"/>
</dbReference>
<feature type="domain" description="BPL/LPL catalytic" evidence="2">
    <location>
        <begin position="1"/>
        <end position="188"/>
    </location>
</feature>
<dbReference type="AlphaFoldDB" id="M1NEQ7"/>
<dbReference type="SUPFAM" id="SSF55681">
    <property type="entry name" value="Class II aaRS and biotin synthetases"/>
    <property type="match status" value="1"/>
</dbReference>
<keyword evidence="4" id="KW-1185">Reference proteome</keyword>
<gene>
    <name evidence="3" type="ordered locus">UWK_01636</name>
</gene>
<dbReference type="OrthoDB" id="9807064at2"/>
<accession>M1NEQ7</accession>
<organism evidence="3 4">
    <name type="scientific">Desulfocapsa sulfexigens (strain DSM 10523 / SB164P1)</name>
    <dbReference type="NCBI Taxonomy" id="1167006"/>
    <lineage>
        <taxon>Bacteria</taxon>
        <taxon>Pseudomonadati</taxon>
        <taxon>Thermodesulfobacteriota</taxon>
        <taxon>Desulfobulbia</taxon>
        <taxon>Desulfobulbales</taxon>
        <taxon>Desulfocapsaceae</taxon>
        <taxon>Desulfocapsa</taxon>
    </lineage>
</organism>
<dbReference type="CDD" id="cd16442">
    <property type="entry name" value="BPL"/>
    <property type="match status" value="1"/>
</dbReference>
<dbReference type="STRING" id="1167006.UWK_01636"/>
<dbReference type="PANTHER" id="PTHR12835">
    <property type="entry name" value="BIOTIN PROTEIN LIGASE"/>
    <property type="match status" value="1"/>
</dbReference>
<proteinExistence type="predicted"/>
<dbReference type="RefSeq" id="WP_015403885.1">
    <property type="nucleotide sequence ID" value="NC_020304.1"/>
</dbReference>
<dbReference type="Pfam" id="PF03099">
    <property type="entry name" value="BPL_LplA_LipB"/>
    <property type="match status" value="1"/>
</dbReference>
<dbReference type="NCBIfam" id="TIGR00121">
    <property type="entry name" value="birA_ligase"/>
    <property type="match status" value="1"/>
</dbReference>